<gene>
    <name evidence="1" type="ORF">RFI_11676</name>
</gene>
<reference evidence="1 2" key="1">
    <citation type="journal article" date="2013" name="Curr. Biol.">
        <title>The Genome of the Foraminiferan Reticulomyxa filosa.</title>
        <authorList>
            <person name="Glockner G."/>
            <person name="Hulsmann N."/>
            <person name="Schleicher M."/>
            <person name="Noegel A.A."/>
            <person name="Eichinger L."/>
            <person name="Gallinger C."/>
            <person name="Pawlowski J."/>
            <person name="Sierra R."/>
            <person name="Euteneuer U."/>
            <person name="Pillet L."/>
            <person name="Moustafa A."/>
            <person name="Platzer M."/>
            <person name="Groth M."/>
            <person name="Szafranski K."/>
            <person name="Schliwa M."/>
        </authorList>
    </citation>
    <scope>NUCLEOTIDE SEQUENCE [LARGE SCALE GENOMIC DNA]</scope>
</reference>
<evidence type="ECO:0000313" key="1">
    <source>
        <dbReference type="EMBL" id="ETO25461.1"/>
    </source>
</evidence>
<protein>
    <submittedName>
        <fullName evidence="1">Uncharacterized protein</fullName>
    </submittedName>
</protein>
<proteinExistence type="predicted"/>
<dbReference type="AlphaFoldDB" id="X6NHK7"/>
<keyword evidence="2" id="KW-1185">Reference proteome</keyword>
<dbReference type="Proteomes" id="UP000023152">
    <property type="component" value="Unassembled WGS sequence"/>
</dbReference>
<comment type="caution">
    <text evidence="1">The sequence shown here is derived from an EMBL/GenBank/DDBJ whole genome shotgun (WGS) entry which is preliminary data.</text>
</comment>
<accession>X6NHK7</accession>
<evidence type="ECO:0000313" key="2">
    <source>
        <dbReference type="Proteomes" id="UP000023152"/>
    </source>
</evidence>
<name>X6NHK7_RETFI</name>
<feature type="non-terminal residue" evidence="1">
    <location>
        <position position="1"/>
    </location>
</feature>
<organism evidence="1 2">
    <name type="scientific">Reticulomyxa filosa</name>
    <dbReference type="NCBI Taxonomy" id="46433"/>
    <lineage>
        <taxon>Eukaryota</taxon>
        <taxon>Sar</taxon>
        <taxon>Rhizaria</taxon>
        <taxon>Retaria</taxon>
        <taxon>Foraminifera</taxon>
        <taxon>Monothalamids</taxon>
        <taxon>Reticulomyxidae</taxon>
        <taxon>Reticulomyxa</taxon>
    </lineage>
</organism>
<sequence length="260" mass="28864">FFFFFFEQMKNAVKRKIGGKEMNRDRNACLFVCLFFVSIRIRAANASKIQLNPIAVNKFPPGLASAPTSVTTFASQSLQQHGNQQDGMLTQLGPSGWRTTTMTDLQGTLAPPPLAPPPPALFLPYLQAAKIQLAVQRFQMLRRQFAPNPHPSVPLQIPPPLQNRLNVSVNLPNIPITTMLHNGNNAEHSLNALDNTNGHIEAVLKSNPTTDVISQSNHNDTEKLTNTSSIAANDSKAKIFMAVEAISNAFFFWYTLRFFF</sequence>
<dbReference type="EMBL" id="ASPP01008510">
    <property type="protein sequence ID" value="ETO25461.1"/>
    <property type="molecule type" value="Genomic_DNA"/>
</dbReference>